<dbReference type="RefSeq" id="WP_316662158.1">
    <property type="nucleotide sequence ID" value="NZ_JAWHTF010000004.1"/>
</dbReference>
<evidence type="ECO:0000256" key="8">
    <source>
        <dbReference type="ARBA" id="ARBA00032272"/>
    </source>
</evidence>
<evidence type="ECO:0000256" key="3">
    <source>
        <dbReference type="ARBA" id="ARBA00007275"/>
    </source>
</evidence>
<dbReference type="Proteomes" id="UP001268651">
    <property type="component" value="Unassembled WGS sequence"/>
</dbReference>
<comment type="similarity">
    <text evidence="3">Belongs to the Nudix hydrolase family. NudK subfamily.</text>
</comment>
<evidence type="ECO:0000256" key="1">
    <source>
        <dbReference type="ARBA" id="ARBA00000847"/>
    </source>
</evidence>
<evidence type="ECO:0000256" key="4">
    <source>
        <dbReference type="ARBA" id="ARBA00011738"/>
    </source>
</evidence>
<keyword evidence="11" id="KW-1185">Reference proteome</keyword>
<dbReference type="EMBL" id="JAWHTF010000004">
    <property type="protein sequence ID" value="MDU8886205.1"/>
    <property type="molecule type" value="Genomic_DNA"/>
</dbReference>
<evidence type="ECO:0000256" key="5">
    <source>
        <dbReference type="ARBA" id="ARBA00016377"/>
    </source>
</evidence>
<dbReference type="Pfam" id="PF00293">
    <property type="entry name" value="NUDIX"/>
    <property type="match status" value="1"/>
</dbReference>
<evidence type="ECO:0000256" key="6">
    <source>
        <dbReference type="ARBA" id="ARBA00022801"/>
    </source>
</evidence>
<evidence type="ECO:0000256" key="2">
    <source>
        <dbReference type="ARBA" id="ARBA00001946"/>
    </source>
</evidence>
<dbReference type="GO" id="GO:0016787">
    <property type="term" value="F:hydrolase activity"/>
    <property type="evidence" value="ECO:0007669"/>
    <property type="project" value="UniProtKB-KW"/>
</dbReference>
<dbReference type="CDD" id="cd24157">
    <property type="entry name" value="NUDIX_GDPMK"/>
    <property type="match status" value="1"/>
</dbReference>
<dbReference type="PANTHER" id="PTHR11839:SF18">
    <property type="entry name" value="NUDIX HYDROLASE DOMAIN-CONTAINING PROTEIN"/>
    <property type="match status" value="1"/>
</dbReference>
<proteinExistence type="inferred from homology"/>
<evidence type="ECO:0000259" key="9">
    <source>
        <dbReference type="PROSITE" id="PS51462"/>
    </source>
</evidence>
<dbReference type="NCBIfam" id="NF011585">
    <property type="entry name" value="PRK15009.1"/>
    <property type="match status" value="1"/>
</dbReference>
<evidence type="ECO:0000313" key="10">
    <source>
        <dbReference type="EMBL" id="MDU8886205.1"/>
    </source>
</evidence>
<feature type="domain" description="Nudix hydrolase" evidence="9">
    <location>
        <begin position="42"/>
        <end position="181"/>
    </location>
</feature>
<comment type="cofactor">
    <cofactor evidence="2">
        <name>Mg(2+)</name>
        <dbReference type="ChEBI" id="CHEBI:18420"/>
    </cofactor>
</comment>
<reference evidence="10 11" key="1">
    <citation type="submission" date="2023-10" db="EMBL/GenBank/DDBJ databases">
        <title>Marimonas sp. nov. isolated from tidal mud flat.</title>
        <authorList>
            <person name="Jaincy N.J."/>
            <person name="Srinivasan S."/>
            <person name="Lee S.-S."/>
        </authorList>
    </citation>
    <scope>NUCLEOTIDE SEQUENCE [LARGE SCALE GENOMIC DNA]</scope>
    <source>
        <strain evidence="10 11">MJ-SS3</strain>
    </source>
</reference>
<dbReference type="PANTHER" id="PTHR11839">
    <property type="entry name" value="UDP/ADP-SUGAR PYROPHOSPHATASE"/>
    <property type="match status" value="1"/>
</dbReference>
<dbReference type="InterPro" id="IPR015797">
    <property type="entry name" value="NUDIX_hydrolase-like_dom_sf"/>
</dbReference>
<dbReference type="Gene3D" id="3.90.79.10">
    <property type="entry name" value="Nucleoside Triphosphate Pyrophosphohydrolase"/>
    <property type="match status" value="1"/>
</dbReference>
<comment type="caution">
    <text evidence="10">The sequence shown here is derived from an EMBL/GenBank/DDBJ whole genome shotgun (WGS) entry which is preliminary data.</text>
</comment>
<protein>
    <recommendedName>
        <fullName evidence="5">GDP-mannose pyrophosphatase</fullName>
    </recommendedName>
    <alternativeName>
        <fullName evidence="7">GDP-mannose hydrolase</fullName>
    </alternativeName>
    <alternativeName>
        <fullName evidence="8">GDPMK</fullName>
    </alternativeName>
</protein>
<dbReference type="InterPro" id="IPR000086">
    <property type="entry name" value="NUDIX_hydrolase_dom"/>
</dbReference>
<organism evidence="10 11">
    <name type="scientific">Gilvirhabdus luticola</name>
    <dbReference type="NCBI Taxonomy" id="3079858"/>
    <lineage>
        <taxon>Bacteria</taxon>
        <taxon>Pseudomonadati</taxon>
        <taxon>Bacteroidota</taxon>
        <taxon>Flavobacteriia</taxon>
        <taxon>Flavobacteriales</taxon>
        <taxon>Flavobacteriaceae</taxon>
        <taxon>Gilvirhabdus</taxon>
    </lineage>
</organism>
<evidence type="ECO:0000256" key="7">
    <source>
        <dbReference type="ARBA" id="ARBA00032162"/>
    </source>
</evidence>
<dbReference type="NCBIfam" id="TIGR00052">
    <property type="entry name" value="nudix-type nucleoside diphosphatase, YffH/AdpP family"/>
    <property type="match status" value="1"/>
</dbReference>
<comment type="catalytic activity">
    <reaction evidence="1">
        <text>GDP-alpha-D-mannose + H2O = alpha-D-mannose 1-phosphate + GMP + 2 H(+)</text>
        <dbReference type="Rhea" id="RHEA:27978"/>
        <dbReference type="ChEBI" id="CHEBI:15377"/>
        <dbReference type="ChEBI" id="CHEBI:15378"/>
        <dbReference type="ChEBI" id="CHEBI:57527"/>
        <dbReference type="ChEBI" id="CHEBI:58115"/>
        <dbReference type="ChEBI" id="CHEBI:58409"/>
    </reaction>
</comment>
<comment type="subunit">
    <text evidence="4">Homodimer.</text>
</comment>
<evidence type="ECO:0000313" key="11">
    <source>
        <dbReference type="Proteomes" id="UP001268651"/>
    </source>
</evidence>
<accession>A0ABU3U742</accession>
<dbReference type="SUPFAM" id="SSF55811">
    <property type="entry name" value="Nudix"/>
    <property type="match status" value="1"/>
</dbReference>
<gene>
    <name evidence="10" type="primary">nudK</name>
    <name evidence="10" type="ORF">RXV94_08540</name>
</gene>
<dbReference type="PROSITE" id="PS51462">
    <property type="entry name" value="NUDIX"/>
    <property type="match status" value="1"/>
</dbReference>
<name>A0ABU3U742_9FLAO</name>
<sequence length="193" mass="22207">MTKIKNIKKELLSHNWYTLYKFTFDFQMNNGKWSTQMRESYDRGNGAAILLYNKEKGTVILTKQFRLPTYINGNSTGYMIEVCAGLLDDDNPEDCIKKEAVEETGYQIEKVHKVMEAYSTPGSVTEKVYYFVAEYYEDMKVSEGGGLENENEDIEVLELKFSKAIDMVNTGEIQDAKSIILLQYAQINKLLKI</sequence>
<dbReference type="InterPro" id="IPR004385">
    <property type="entry name" value="NDP_pyrophosphatase"/>
</dbReference>
<keyword evidence="6 10" id="KW-0378">Hydrolase</keyword>